<organism evidence="3 4">
    <name type="scientific">Kalanchoe fedtschenkoi</name>
    <name type="common">Lavender scallops</name>
    <name type="synonym">South American air plant</name>
    <dbReference type="NCBI Taxonomy" id="63787"/>
    <lineage>
        <taxon>Eukaryota</taxon>
        <taxon>Viridiplantae</taxon>
        <taxon>Streptophyta</taxon>
        <taxon>Embryophyta</taxon>
        <taxon>Tracheophyta</taxon>
        <taxon>Spermatophyta</taxon>
        <taxon>Magnoliopsida</taxon>
        <taxon>eudicotyledons</taxon>
        <taxon>Gunneridae</taxon>
        <taxon>Pentapetalae</taxon>
        <taxon>Saxifragales</taxon>
        <taxon>Crassulaceae</taxon>
        <taxon>Kalanchoe</taxon>
    </lineage>
</organism>
<dbReference type="PROSITE" id="PS51782">
    <property type="entry name" value="LYSM"/>
    <property type="match status" value="1"/>
</dbReference>
<dbReference type="Gene3D" id="3.10.350.10">
    <property type="entry name" value="LysM domain"/>
    <property type="match status" value="1"/>
</dbReference>
<dbReference type="SUPFAM" id="SSF54106">
    <property type="entry name" value="LysM domain"/>
    <property type="match status" value="1"/>
</dbReference>
<reference evidence="3" key="1">
    <citation type="submission" date="2021-01" db="UniProtKB">
        <authorList>
            <consortium name="EnsemblPlants"/>
        </authorList>
    </citation>
    <scope>IDENTIFICATION</scope>
</reference>
<feature type="compositionally biased region" description="Low complexity" evidence="1">
    <location>
        <begin position="311"/>
        <end position="321"/>
    </location>
</feature>
<protein>
    <recommendedName>
        <fullName evidence="2">LysM domain-containing protein</fullName>
    </recommendedName>
</protein>
<dbReference type="InterPro" id="IPR045030">
    <property type="entry name" value="LYSM1-4"/>
</dbReference>
<feature type="region of interest" description="Disordered" evidence="1">
    <location>
        <begin position="115"/>
        <end position="140"/>
    </location>
</feature>
<sequence>MMQMDRDMRSGGVGNGIYAHYHHNQHLVNLSHFYDDYDDSTSSLSKMVPTSSSSSPVIGVANSAGYIEHHVSKMDTLAGVAIKYGVEVADIKKMNSLVTDLQMFALKTLHIPLPGRHPPSPCLSNSSDSPGRQCGYDRTPQSRAFPDLLDSFQSLKLNSSPQRKASPTVRTLQGFYGLNSSGLKRNQSDGFEMAIRGKEDGPFPKHTNPPLSRHRKSKSVANGFFSENGDLADGFDSVNDDSDKWIDNLLRRGQRPDPCAFKTPEILLKEDPSSSGGGFSAVKGKGLALRSNATSRTCLVAEDEVSGTNCSSTGSSGTCTVTDHHSGVRKSSSTSSLQDQESCSSSMWLTCKWNLKTDLQALSAAAIARPIFDGLPKPITGRKNKAALD</sequence>
<dbReference type="EnsemblPlants" id="Kaladp0008s0609.1.v1.1">
    <property type="protein sequence ID" value="Kaladp0008s0609.1.v1.1"/>
    <property type="gene ID" value="Kaladp0008s0609.v1.1"/>
</dbReference>
<dbReference type="PANTHER" id="PTHR20932">
    <property type="entry name" value="LYSM AND PUTATIVE PEPTIDOGLYCAN-BINDING DOMAIN-CONTAINING PROTEIN"/>
    <property type="match status" value="1"/>
</dbReference>
<evidence type="ECO:0000313" key="3">
    <source>
        <dbReference type="EnsemblPlants" id="Kaladp0008s0609.1.v1.1"/>
    </source>
</evidence>
<dbReference type="PANTHER" id="PTHR20932:SF55">
    <property type="entry name" value="LYSM DOMAIN-CONTAINING PROTEIN"/>
    <property type="match status" value="1"/>
</dbReference>
<evidence type="ECO:0000313" key="4">
    <source>
        <dbReference type="Proteomes" id="UP000594263"/>
    </source>
</evidence>
<feature type="region of interest" description="Disordered" evidence="1">
    <location>
        <begin position="195"/>
        <end position="217"/>
    </location>
</feature>
<accession>A0A7N0RDP0</accession>
<dbReference type="CDD" id="cd00118">
    <property type="entry name" value="LysM"/>
    <property type="match status" value="1"/>
</dbReference>
<dbReference type="OMA" id="NGNHQDV"/>
<evidence type="ECO:0000256" key="1">
    <source>
        <dbReference type="SAM" id="MobiDB-lite"/>
    </source>
</evidence>
<keyword evidence="4" id="KW-1185">Reference proteome</keyword>
<dbReference type="Proteomes" id="UP000594263">
    <property type="component" value="Unplaced"/>
</dbReference>
<dbReference type="InterPro" id="IPR036779">
    <property type="entry name" value="LysM_dom_sf"/>
</dbReference>
<evidence type="ECO:0000259" key="2">
    <source>
        <dbReference type="PROSITE" id="PS51782"/>
    </source>
</evidence>
<dbReference type="InterPro" id="IPR018392">
    <property type="entry name" value="LysM"/>
</dbReference>
<dbReference type="Gramene" id="Kaladp0008s0609.1.v1.1">
    <property type="protein sequence ID" value="Kaladp0008s0609.1.v1.1"/>
    <property type="gene ID" value="Kaladp0008s0609.v1.1"/>
</dbReference>
<name>A0A7N0RDP0_KALFE</name>
<feature type="domain" description="LysM" evidence="2">
    <location>
        <begin position="67"/>
        <end position="111"/>
    </location>
</feature>
<proteinExistence type="predicted"/>
<dbReference type="AlphaFoldDB" id="A0A7N0RDP0"/>
<feature type="region of interest" description="Disordered" evidence="1">
    <location>
        <begin position="311"/>
        <end position="338"/>
    </location>
</feature>